<proteinExistence type="predicted"/>
<dbReference type="InterPro" id="IPR009057">
    <property type="entry name" value="Homeodomain-like_sf"/>
</dbReference>
<dbReference type="GO" id="GO:0006313">
    <property type="term" value="P:DNA transposition"/>
    <property type="evidence" value="ECO:0007669"/>
    <property type="project" value="InterPro"/>
</dbReference>
<dbReference type="GO" id="GO:0003677">
    <property type="term" value="F:DNA binding"/>
    <property type="evidence" value="ECO:0007669"/>
    <property type="project" value="InterPro"/>
</dbReference>
<dbReference type="Proteomes" id="UP000053176">
    <property type="component" value="Unassembled WGS sequence"/>
</dbReference>
<evidence type="ECO:0000256" key="1">
    <source>
        <dbReference type="SAM" id="MobiDB-lite"/>
    </source>
</evidence>
<dbReference type="AlphaFoldDB" id="A0A101KX71"/>
<dbReference type="Gene3D" id="1.10.10.10">
    <property type="entry name" value="Winged helix-like DNA-binding domain superfamily/Winged helix DNA-binding domain"/>
    <property type="match status" value="1"/>
</dbReference>
<protein>
    <submittedName>
        <fullName evidence="2">Transposase</fullName>
    </submittedName>
</protein>
<dbReference type="OrthoDB" id="7960163at2"/>
<reference evidence="2 3" key="1">
    <citation type="submission" date="2015-12" db="EMBL/GenBank/DDBJ databases">
        <title>Draft genome sequence of Mesorhizobium sp. UFLA 01-765, a multitolerant efficient symbiont and plant-growth promoting strain isolated from Zn-mining soil using Leucaena leucocephala as a trap plant.</title>
        <authorList>
            <person name="Rangel W.M."/>
            <person name="Thijs S."/>
            <person name="Longatti S.M."/>
            <person name="Moreira F.M."/>
            <person name="Weyens N."/>
            <person name="Vangronsveld J."/>
            <person name="Van Hamme J.D."/>
            <person name="Bottos E.M."/>
            <person name="Rineau F."/>
        </authorList>
    </citation>
    <scope>NUCLEOTIDE SEQUENCE [LARGE SCALE GENOMIC DNA]</scope>
    <source>
        <strain evidence="2 3">UFLA 01-765</strain>
    </source>
</reference>
<dbReference type="InterPro" id="IPR002514">
    <property type="entry name" value="Transposase_8"/>
</dbReference>
<feature type="region of interest" description="Disordered" evidence="1">
    <location>
        <begin position="91"/>
        <end position="116"/>
    </location>
</feature>
<name>A0A101KX71_RHILI</name>
<dbReference type="Pfam" id="PF01527">
    <property type="entry name" value="HTH_Tnp_1"/>
    <property type="match status" value="1"/>
</dbReference>
<sequence length="116" mass="12906">MAKHRTYSIEFKRQVCQEYLGGETLHGLSKRHDISRNLIRIWIEKYQAGTLDEDVSAADLLQAYEARIAALERLVGKQALELEFLKGALHARPRQGSEPTSAISGRATSLSPKDAG</sequence>
<organism evidence="2 3">
    <name type="scientific">Rhizobium loti</name>
    <name type="common">Mesorhizobium loti</name>
    <dbReference type="NCBI Taxonomy" id="381"/>
    <lineage>
        <taxon>Bacteria</taxon>
        <taxon>Pseudomonadati</taxon>
        <taxon>Pseudomonadota</taxon>
        <taxon>Alphaproteobacteria</taxon>
        <taxon>Hyphomicrobiales</taxon>
        <taxon>Phyllobacteriaceae</taxon>
        <taxon>Mesorhizobium</taxon>
    </lineage>
</organism>
<dbReference type="SUPFAM" id="SSF46689">
    <property type="entry name" value="Homeodomain-like"/>
    <property type="match status" value="1"/>
</dbReference>
<gene>
    <name evidence="2" type="ORF">AU467_10410</name>
</gene>
<evidence type="ECO:0000313" key="2">
    <source>
        <dbReference type="EMBL" id="KUM28592.1"/>
    </source>
</evidence>
<accession>A0A101KX71</accession>
<feature type="compositionally biased region" description="Polar residues" evidence="1">
    <location>
        <begin position="97"/>
        <end position="116"/>
    </location>
</feature>
<comment type="caution">
    <text evidence="2">The sequence shown here is derived from an EMBL/GenBank/DDBJ whole genome shotgun (WGS) entry which is preliminary data.</text>
</comment>
<evidence type="ECO:0000313" key="3">
    <source>
        <dbReference type="Proteomes" id="UP000053176"/>
    </source>
</evidence>
<dbReference type="EMBL" id="LPWA01000002">
    <property type="protein sequence ID" value="KUM28592.1"/>
    <property type="molecule type" value="Genomic_DNA"/>
</dbReference>
<dbReference type="GO" id="GO:0004803">
    <property type="term" value="F:transposase activity"/>
    <property type="evidence" value="ECO:0007669"/>
    <property type="project" value="InterPro"/>
</dbReference>
<dbReference type="InterPro" id="IPR036388">
    <property type="entry name" value="WH-like_DNA-bd_sf"/>
</dbReference>